<comment type="caution">
    <text evidence="2">The sequence shown here is derived from an EMBL/GenBank/DDBJ whole genome shotgun (WGS) entry which is preliminary data.</text>
</comment>
<organism evidence="2 3">
    <name type="scientific">Labrys monachus</name>
    <dbReference type="NCBI Taxonomy" id="217067"/>
    <lineage>
        <taxon>Bacteria</taxon>
        <taxon>Pseudomonadati</taxon>
        <taxon>Pseudomonadota</taxon>
        <taxon>Alphaproteobacteria</taxon>
        <taxon>Hyphomicrobiales</taxon>
        <taxon>Xanthobacteraceae</taxon>
        <taxon>Labrys</taxon>
    </lineage>
</organism>
<protein>
    <submittedName>
        <fullName evidence="2">Uncharacterized protein YegJ (DUF2314 family)</fullName>
    </submittedName>
</protein>
<evidence type="ECO:0000313" key="2">
    <source>
        <dbReference type="EMBL" id="MDQ0395350.1"/>
    </source>
</evidence>
<proteinExistence type="predicted"/>
<keyword evidence="3" id="KW-1185">Reference proteome</keyword>
<accession>A0ABU0FL73</accession>
<feature type="domain" description="DUF2314" evidence="1">
    <location>
        <begin position="46"/>
        <end position="161"/>
    </location>
</feature>
<evidence type="ECO:0000259" key="1">
    <source>
        <dbReference type="Pfam" id="PF10077"/>
    </source>
</evidence>
<dbReference type="Proteomes" id="UP001237448">
    <property type="component" value="Unassembled WGS sequence"/>
</dbReference>
<dbReference type="InterPro" id="IPR018756">
    <property type="entry name" value="DUF2314"/>
</dbReference>
<dbReference type="EMBL" id="JAUSVK010000001">
    <property type="protein sequence ID" value="MDQ0395350.1"/>
    <property type="molecule type" value="Genomic_DNA"/>
</dbReference>
<reference evidence="2 3" key="1">
    <citation type="submission" date="2023-07" db="EMBL/GenBank/DDBJ databases">
        <title>Genomic Encyclopedia of Type Strains, Phase IV (KMG-IV): sequencing the most valuable type-strain genomes for metagenomic binning, comparative biology and taxonomic classification.</title>
        <authorList>
            <person name="Goeker M."/>
        </authorList>
    </citation>
    <scope>NUCLEOTIDE SEQUENCE [LARGE SCALE GENOMIC DNA]</scope>
    <source>
        <strain evidence="2 3">DSM 5896</strain>
    </source>
</reference>
<dbReference type="Pfam" id="PF10077">
    <property type="entry name" value="DUF2314"/>
    <property type="match status" value="1"/>
</dbReference>
<evidence type="ECO:0000313" key="3">
    <source>
        <dbReference type="Proteomes" id="UP001237448"/>
    </source>
</evidence>
<gene>
    <name evidence="2" type="ORF">J3R73_005142</name>
</gene>
<dbReference type="RefSeq" id="WP_307433964.1">
    <property type="nucleotide sequence ID" value="NZ_JAUSVK010000001.1"/>
</dbReference>
<name>A0ABU0FL73_9HYPH</name>
<sequence>MKRGHAILTGLAVLWLAAAQGPGAANARHVPRSAEEGGIDVVAPDDPEMLAAISEARHRLAEFVAVLDGRTEDVSSLAVKIPIVDGDNTEYLWVNELSHDGDVFVGTVANDPVVVGNVVLGQRISFGKEQISDWHYVKNGRMRGSFTTCVELSRENPDEARALKLEIGLTCDEGT</sequence>